<evidence type="ECO:0000313" key="1">
    <source>
        <dbReference type="EMBL" id="EPR73426.1"/>
    </source>
</evidence>
<dbReference type="AlphaFoldDB" id="S7VTM1"/>
<dbReference type="STRING" id="641526.ADIWIN_1456"/>
<dbReference type="OrthoDB" id="1364137at2"/>
<evidence type="ECO:0000313" key="2">
    <source>
        <dbReference type="Proteomes" id="UP000014962"/>
    </source>
</evidence>
<sequence length="104" mass="11870">MKNTSEQIARTILNQIKYFDKSALMAWGAKSFCALSENKTRVGGLSFQVNGLTHKGWVTIELDWLDTYTVIFTNKKREVIKTFEGVYCDMLIDVIDYIEGKHAA</sequence>
<gene>
    <name evidence="1" type="ORF">ADIWIN_1456</name>
</gene>
<accession>S7VTM1</accession>
<keyword evidence="2" id="KW-1185">Reference proteome</keyword>
<comment type="caution">
    <text evidence="1">The sequence shown here is derived from an EMBL/GenBank/DDBJ whole genome shotgun (WGS) entry which is preliminary data.</text>
</comment>
<dbReference type="EMBL" id="ATMR01000091">
    <property type="protein sequence ID" value="EPR73426.1"/>
    <property type="molecule type" value="Genomic_DNA"/>
</dbReference>
<proteinExistence type="predicted"/>
<dbReference type="Proteomes" id="UP000014962">
    <property type="component" value="Unassembled WGS sequence"/>
</dbReference>
<reference evidence="1 2" key="1">
    <citation type="journal article" date="2013" name="Genome Announc.">
        <title>Draft Genome Sequence of Winogradskyella psychrotolerans RS-3T, Isolated from the Marine Transect of Kongsfjorden, Ny-Alesund, Svalbard, Arctic Ocean.</title>
        <authorList>
            <person name="Kumar Pinnaka A."/>
            <person name="Ara S."/>
            <person name="Singh A."/>
            <person name="Shivaji S."/>
        </authorList>
    </citation>
    <scope>NUCLEOTIDE SEQUENCE [LARGE SCALE GENOMIC DNA]</scope>
    <source>
        <strain evidence="1 2">RS-3</strain>
    </source>
</reference>
<organism evidence="1 2">
    <name type="scientific">Winogradskyella psychrotolerans RS-3</name>
    <dbReference type="NCBI Taxonomy" id="641526"/>
    <lineage>
        <taxon>Bacteria</taxon>
        <taxon>Pseudomonadati</taxon>
        <taxon>Bacteroidota</taxon>
        <taxon>Flavobacteriia</taxon>
        <taxon>Flavobacteriales</taxon>
        <taxon>Flavobacteriaceae</taxon>
        <taxon>Winogradskyella</taxon>
    </lineage>
</organism>
<protein>
    <submittedName>
        <fullName evidence="1">Uncharacterized protein</fullName>
    </submittedName>
</protein>
<name>S7VTM1_9FLAO</name>
<dbReference type="RefSeq" id="WP_020894326.1">
    <property type="nucleotide sequence ID" value="NZ_ATMR01000091.1"/>
</dbReference>